<dbReference type="SUPFAM" id="SSF56219">
    <property type="entry name" value="DNase I-like"/>
    <property type="match status" value="1"/>
</dbReference>
<feature type="region of interest" description="Disordered" evidence="1">
    <location>
        <begin position="91"/>
        <end position="111"/>
    </location>
</feature>
<organism evidence="3 4">
    <name type="scientific">Plasmodium falciparum Vietnam Oak-Knoll</name>
    <name type="common">FVO</name>
    <dbReference type="NCBI Taxonomy" id="1036723"/>
    <lineage>
        <taxon>Eukaryota</taxon>
        <taxon>Sar</taxon>
        <taxon>Alveolata</taxon>
        <taxon>Apicomplexa</taxon>
        <taxon>Aconoidasida</taxon>
        <taxon>Haemosporida</taxon>
        <taxon>Plasmodiidae</taxon>
        <taxon>Plasmodium</taxon>
        <taxon>Plasmodium (Laverania)</taxon>
    </lineage>
</organism>
<accession>A0A024V5L5</accession>
<reference evidence="3 4" key="2">
    <citation type="submission" date="2013-02" db="EMBL/GenBank/DDBJ databases">
        <title>The Genome Sequence of Plasmodium falciparum Vietnam Oak-Knoll (FVO).</title>
        <authorList>
            <consortium name="The Broad Institute Genome Sequencing Platform"/>
            <consortium name="The Broad Institute Genome Sequencing Center for Infectious Disease"/>
            <person name="Neafsey D."/>
            <person name="Cheeseman I."/>
            <person name="Volkman S."/>
            <person name="Adams J."/>
            <person name="Walker B."/>
            <person name="Young S.K."/>
            <person name="Zeng Q."/>
            <person name="Gargeya S."/>
            <person name="Fitzgerald M."/>
            <person name="Haas B."/>
            <person name="Abouelleil A."/>
            <person name="Alvarado L."/>
            <person name="Arachchi H.M."/>
            <person name="Berlin A.M."/>
            <person name="Chapman S.B."/>
            <person name="Dewar J."/>
            <person name="Goldberg J."/>
            <person name="Griggs A."/>
            <person name="Gujja S."/>
            <person name="Hansen M."/>
            <person name="Howarth C."/>
            <person name="Imamovic A."/>
            <person name="Larimer J."/>
            <person name="McCowan C."/>
            <person name="Murphy C."/>
            <person name="Neiman D."/>
            <person name="Pearson M."/>
            <person name="Priest M."/>
            <person name="Roberts A."/>
            <person name="Saif S."/>
            <person name="Shea T."/>
            <person name="Sisk P."/>
            <person name="Sykes S."/>
            <person name="Wortman J."/>
            <person name="Nusbaum C."/>
            <person name="Birren B."/>
        </authorList>
    </citation>
    <scope>NUCLEOTIDE SEQUENCE [LARGE SCALE GENOMIC DNA]</scope>
    <source>
        <strain evidence="4">Vietnam Oak-Knoll (FVO)</strain>
    </source>
</reference>
<dbReference type="InterPro" id="IPR000300">
    <property type="entry name" value="IPPc"/>
</dbReference>
<dbReference type="Proteomes" id="UP000030690">
    <property type="component" value="Unassembled WGS sequence"/>
</dbReference>
<dbReference type="InterPro" id="IPR036691">
    <property type="entry name" value="Endo/exonu/phosph_ase_sf"/>
</dbReference>
<name>A0A024V5L5_PLAFA</name>
<dbReference type="GO" id="GO:0046856">
    <property type="term" value="P:phosphatidylinositol dephosphorylation"/>
    <property type="evidence" value="ECO:0007669"/>
    <property type="project" value="InterPro"/>
</dbReference>
<dbReference type="OrthoDB" id="40902at2759"/>
<dbReference type="GO" id="GO:0004767">
    <property type="term" value="F:sphingomyelin phosphodiesterase activity"/>
    <property type="evidence" value="ECO:0007669"/>
    <property type="project" value="InterPro"/>
</dbReference>
<dbReference type="GO" id="GO:0016791">
    <property type="term" value="F:phosphatase activity"/>
    <property type="evidence" value="ECO:0007669"/>
    <property type="project" value="InterPro"/>
</dbReference>
<feature type="compositionally biased region" description="Polar residues" evidence="1">
    <location>
        <begin position="96"/>
        <end position="111"/>
    </location>
</feature>
<dbReference type="SMR" id="A0A024V5L5"/>
<evidence type="ECO:0000256" key="1">
    <source>
        <dbReference type="SAM" id="MobiDB-lite"/>
    </source>
</evidence>
<dbReference type="PANTHER" id="PTHR16320:SF23">
    <property type="entry name" value="SPHINGOMYELINASE C 1"/>
    <property type="match status" value="1"/>
</dbReference>
<protein>
    <recommendedName>
        <fullName evidence="2">Inositol polyphosphate-related phosphatase domain-containing protein</fullName>
    </recommendedName>
</protein>
<dbReference type="Gene3D" id="3.60.10.10">
    <property type="entry name" value="Endonuclease/exonuclease/phosphatase"/>
    <property type="match status" value="2"/>
</dbReference>
<sequence>MPRIEISKDVKLTIMSYNIQMLSIPFSVHLNSWTRRNAIIDYICSLDDIYDIDILVLNEVFTKKCYKLLTSGKIKEKFPYHTNVIGRNYKRHDNYNDSSSSTGQKDGLSFHSSDTNINIESSRGISNYVSEQMEYIRKNKENHKNKLSKISEDISENSNSSYNSNFDTITGKRKFFHFVNGGVIVLSKHKILHKHALIYSSGKFPDVFCSKGAIYLKCDVMNKKVNVVATHLQAGDNKEQQKCRWKQIDELSKWVYEGIPSTFIKKFESLFFVGDFNIRYNADRLFLDKVLSDNYLNSYVTKKSLDTTYDSFLNDYCRYIERDYNYKHKYTLDYILVANNSNVEIIVPQTSIQNYYKSLYFIKFFLGIIPYKTTYIHHPSDHFPIYATFLILS</sequence>
<reference evidence="3 4" key="1">
    <citation type="submission" date="2013-02" db="EMBL/GenBank/DDBJ databases">
        <title>The Genome Annotation of Plasmodium falciparum Vietnam Oak-Knoll (FVO).</title>
        <authorList>
            <consortium name="The Broad Institute Genome Sequencing Platform"/>
            <consortium name="The Broad Institute Genome Sequencing Center for Infectious Disease"/>
            <person name="Neafsey D."/>
            <person name="Hoffman S."/>
            <person name="Volkman S."/>
            <person name="Rosenthal P."/>
            <person name="Walker B."/>
            <person name="Young S.K."/>
            <person name="Zeng Q."/>
            <person name="Gargeya S."/>
            <person name="Fitzgerald M."/>
            <person name="Haas B."/>
            <person name="Abouelleil A."/>
            <person name="Allen A.W."/>
            <person name="Alvarado L."/>
            <person name="Arachchi H.M."/>
            <person name="Berlin A.M."/>
            <person name="Chapman S.B."/>
            <person name="Gainer-Dewar J."/>
            <person name="Goldberg J."/>
            <person name="Griggs A."/>
            <person name="Gujja S."/>
            <person name="Hansen M."/>
            <person name="Howarth C."/>
            <person name="Imamovic A."/>
            <person name="Ireland A."/>
            <person name="Larimer J."/>
            <person name="McCowan C."/>
            <person name="Murphy C."/>
            <person name="Pearson M."/>
            <person name="Poon T.W."/>
            <person name="Priest M."/>
            <person name="Roberts A."/>
            <person name="Saif S."/>
            <person name="Shea T."/>
            <person name="Sisk P."/>
            <person name="Sykes S."/>
            <person name="Wortman J."/>
            <person name="Nusbaum C."/>
            <person name="Birren B."/>
        </authorList>
    </citation>
    <scope>NUCLEOTIDE SEQUENCE [LARGE SCALE GENOMIC DNA]</scope>
    <source>
        <strain evidence="4">Vietnam Oak-Knoll (FVO)</strain>
    </source>
</reference>
<dbReference type="EMBL" id="KI925121">
    <property type="protein sequence ID" value="ETW17510.1"/>
    <property type="molecule type" value="Genomic_DNA"/>
</dbReference>
<feature type="domain" description="Inositol polyphosphate-related phosphatase" evidence="2">
    <location>
        <begin position="205"/>
        <end position="387"/>
    </location>
</feature>
<proteinExistence type="predicted"/>
<dbReference type="InterPro" id="IPR038772">
    <property type="entry name" value="Sph/SMPD2-like"/>
</dbReference>
<evidence type="ECO:0000313" key="4">
    <source>
        <dbReference type="Proteomes" id="UP000030690"/>
    </source>
</evidence>
<dbReference type="Pfam" id="PF22669">
    <property type="entry name" value="Exo_endo_phos2"/>
    <property type="match status" value="1"/>
</dbReference>
<evidence type="ECO:0000313" key="3">
    <source>
        <dbReference type="EMBL" id="ETW17510.1"/>
    </source>
</evidence>
<dbReference type="PANTHER" id="PTHR16320">
    <property type="entry name" value="SPHINGOMYELINASE FAMILY MEMBER"/>
    <property type="match status" value="1"/>
</dbReference>
<gene>
    <name evidence="3" type="ORF">PFFVO_03661</name>
</gene>
<evidence type="ECO:0000259" key="2">
    <source>
        <dbReference type="Pfam" id="PF22669"/>
    </source>
</evidence>
<dbReference type="AlphaFoldDB" id="A0A024V5L5"/>